<dbReference type="InterPro" id="IPR009734">
    <property type="entry name" value="Myoviridae_GpU"/>
</dbReference>
<organism evidence="1 2">
    <name type="scientific">Anaerobacterium chartisolvens</name>
    <dbReference type="NCBI Taxonomy" id="1297424"/>
    <lineage>
        <taxon>Bacteria</taxon>
        <taxon>Bacillati</taxon>
        <taxon>Bacillota</taxon>
        <taxon>Clostridia</taxon>
        <taxon>Eubacteriales</taxon>
        <taxon>Oscillospiraceae</taxon>
        <taxon>Anaerobacterium</taxon>
    </lineage>
</organism>
<dbReference type="RefSeq" id="WP_114295828.1">
    <property type="nucleotide sequence ID" value="NZ_QPJT01000001.1"/>
</dbReference>
<evidence type="ECO:0000313" key="2">
    <source>
        <dbReference type="Proteomes" id="UP000253034"/>
    </source>
</evidence>
<dbReference type="Pfam" id="PF06995">
    <property type="entry name" value="Phage_P2_GpU"/>
    <property type="match status" value="1"/>
</dbReference>
<gene>
    <name evidence="1" type="ORF">DFR58_10176</name>
</gene>
<keyword evidence="2" id="KW-1185">Reference proteome</keyword>
<dbReference type="AlphaFoldDB" id="A0A369BMG1"/>
<proteinExistence type="predicted"/>
<accession>A0A369BMG1</accession>
<sequence>MPIAVFANKSFQVSNRKLYTFNEFTTGGALQTEKQDVAGKKPSTYIKGSDLDTMSFNVPLDNSFGMDVREEYESWKTIKDARKAYTFILGNKPFGTNKWLLTSVALSDTTIDKKGNIIKGKLQLQFDEYVRAGSASASKSSSKKSAKGVSAGDKSILDALISGEDKAAQKRTNTNASIAAAAGIKK</sequence>
<name>A0A369BMG1_9FIRM</name>
<reference evidence="1 2" key="1">
    <citation type="submission" date="2018-07" db="EMBL/GenBank/DDBJ databases">
        <title>Genomic Encyclopedia of Type Strains, Phase IV (KMG-IV): sequencing the most valuable type-strain genomes for metagenomic binning, comparative biology and taxonomic classification.</title>
        <authorList>
            <person name="Goeker M."/>
        </authorList>
    </citation>
    <scope>NUCLEOTIDE SEQUENCE [LARGE SCALE GENOMIC DNA]</scope>
    <source>
        <strain evidence="1 2">DSM 27016</strain>
    </source>
</reference>
<comment type="caution">
    <text evidence="1">The sequence shown here is derived from an EMBL/GenBank/DDBJ whole genome shotgun (WGS) entry which is preliminary data.</text>
</comment>
<protein>
    <submittedName>
        <fullName evidence="1">GpU protein</fullName>
    </submittedName>
</protein>
<dbReference type="Proteomes" id="UP000253034">
    <property type="component" value="Unassembled WGS sequence"/>
</dbReference>
<evidence type="ECO:0000313" key="1">
    <source>
        <dbReference type="EMBL" id="RCX20874.1"/>
    </source>
</evidence>
<dbReference type="OrthoDB" id="9815316at2"/>
<dbReference type="EMBL" id="QPJT01000001">
    <property type="protein sequence ID" value="RCX20874.1"/>
    <property type="molecule type" value="Genomic_DNA"/>
</dbReference>